<dbReference type="GeneID" id="106067417"/>
<dbReference type="Proteomes" id="UP000076420">
    <property type="component" value="Unassembled WGS sequence"/>
</dbReference>
<dbReference type="Pfam" id="PF07004">
    <property type="entry name" value="SHIPPO-rpt"/>
    <property type="match status" value="2"/>
</dbReference>
<dbReference type="Proteomes" id="UP001165740">
    <property type="component" value="Chromosome 10"/>
</dbReference>
<evidence type="ECO:0000313" key="2">
    <source>
        <dbReference type="Proteomes" id="UP000076420"/>
    </source>
</evidence>
<dbReference type="AlphaFoldDB" id="A0A2C9LBS4"/>
<sequence>MMAVKAQTCFMTTKERQLFPVGTAQDRFGNELCPLRGAPHLGPGAYENDEKTSFVYLSKKKILSSKGYSLGARTGPRIKQIVQDKTPSPAEYQKDVTETLNPLQLNKPFGVGSERFPLFRRELMDVIPGAGAYDTDATLNKKVQWHQSFGGSPIQLPSVTHKSTIDRNTEKLYSTKEERKYFRKLAYLKLYY</sequence>
<dbReference type="OrthoDB" id="8189408at2759"/>
<dbReference type="PANTHER" id="PTHR31508:SF2">
    <property type="entry name" value="PROTEIN PITCHFORK"/>
    <property type="match status" value="1"/>
</dbReference>
<organism evidence="1 2">
    <name type="scientific">Biomphalaria glabrata</name>
    <name type="common">Bloodfluke planorb</name>
    <name type="synonym">Freshwater snail</name>
    <dbReference type="NCBI Taxonomy" id="6526"/>
    <lineage>
        <taxon>Eukaryota</taxon>
        <taxon>Metazoa</taxon>
        <taxon>Spiralia</taxon>
        <taxon>Lophotrochozoa</taxon>
        <taxon>Mollusca</taxon>
        <taxon>Gastropoda</taxon>
        <taxon>Heterobranchia</taxon>
        <taxon>Euthyneura</taxon>
        <taxon>Panpulmonata</taxon>
        <taxon>Hygrophila</taxon>
        <taxon>Lymnaeoidea</taxon>
        <taxon>Planorbidae</taxon>
        <taxon>Biomphalaria</taxon>
    </lineage>
</organism>
<dbReference type="VEuPathDB" id="VectorBase:BGLAX_049657"/>
<name>A0A2C9LBS4_BIOGL</name>
<dbReference type="PANTHER" id="PTHR31508">
    <property type="entry name" value="PROTEIN PITCHFORK"/>
    <property type="match status" value="1"/>
</dbReference>
<proteinExistence type="predicted"/>
<protein>
    <submittedName>
        <fullName evidence="4">Protein pitchfork-like</fullName>
    </submittedName>
</protein>
<evidence type="ECO:0000313" key="3">
    <source>
        <dbReference type="Proteomes" id="UP001165740"/>
    </source>
</evidence>
<gene>
    <name evidence="1" type="primary">106067417</name>
    <name evidence="4" type="synonym">LOC106067417</name>
</gene>
<dbReference type="EnsemblMetazoa" id="BGLB029262-RA">
    <property type="protein sequence ID" value="BGLB029262-PA"/>
    <property type="gene ID" value="BGLB029262"/>
</dbReference>
<dbReference type="GO" id="GO:0008092">
    <property type="term" value="F:cytoskeletal protein binding"/>
    <property type="evidence" value="ECO:0007669"/>
    <property type="project" value="TreeGrafter"/>
</dbReference>
<dbReference type="InterPro" id="IPR010736">
    <property type="entry name" value="SHIPPO-rpt"/>
</dbReference>
<reference evidence="1" key="1">
    <citation type="submission" date="2020-05" db="UniProtKB">
        <authorList>
            <consortium name="EnsemblMetazoa"/>
        </authorList>
    </citation>
    <scope>IDENTIFICATION</scope>
    <source>
        <strain evidence="1">BB02</strain>
    </source>
</reference>
<dbReference type="KEGG" id="bgt:106067417"/>
<dbReference type="VEuPathDB" id="VectorBase:BGLB029262"/>
<accession>A0A2C9LBS4</accession>
<keyword evidence="3" id="KW-1185">Reference proteome</keyword>
<evidence type="ECO:0000313" key="1">
    <source>
        <dbReference type="EnsemblMetazoa" id="BGLB029262-PA"/>
    </source>
</evidence>
<dbReference type="STRING" id="6526.A0A2C9LBS4"/>
<dbReference type="GO" id="GO:0031344">
    <property type="term" value="P:regulation of cell projection organization"/>
    <property type="evidence" value="ECO:0007669"/>
    <property type="project" value="TreeGrafter"/>
</dbReference>
<evidence type="ECO:0000313" key="4">
    <source>
        <dbReference type="RefSeq" id="XP_013082047.1"/>
    </source>
</evidence>
<dbReference type="OMA" id="HRHVTWP"/>
<dbReference type="InterPro" id="IPR033602">
    <property type="entry name" value="CIMAP3"/>
</dbReference>
<dbReference type="RefSeq" id="XP_013082047.1">
    <property type="nucleotide sequence ID" value="XM_013226593.2"/>
</dbReference>
<reference evidence="4" key="2">
    <citation type="submission" date="2025-04" db="UniProtKB">
        <authorList>
            <consortium name="RefSeq"/>
        </authorList>
    </citation>
    <scope>IDENTIFICATION</scope>
</reference>